<feature type="transmembrane region" description="Helical" evidence="5">
    <location>
        <begin position="165"/>
        <end position="185"/>
    </location>
</feature>
<dbReference type="AlphaFoldDB" id="A0A4R2F9V5"/>
<dbReference type="Gene3D" id="1.20.1540.10">
    <property type="entry name" value="Rhomboid-like"/>
    <property type="match status" value="1"/>
</dbReference>
<protein>
    <submittedName>
        <fullName evidence="7">Rhomboid family GlyGly-CTERM serine protease</fullName>
    </submittedName>
</protein>
<evidence type="ECO:0000259" key="6">
    <source>
        <dbReference type="Pfam" id="PF01694"/>
    </source>
</evidence>
<feature type="domain" description="Peptidase S54 rhomboid" evidence="6">
    <location>
        <begin position="39"/>
        <end position="181"/>
    </location>
</feature>
<dbReference type="GO" id="GO:0006508">
    <property type="term" value="P:proteolysis"/>
    <property type="evidence" value="ECO:0007669"/>
    <property type="project" value="UniProtKB-KW"/>
</dbReference>
<gene>
    <name evidence="7" type="ORF">EDC91_12920</name>
</gene>
<dbReference type="Pfam" id="PF01694">
    <property type="entry name" value="Rhomboid"/>
    <property type="match status" value="1"/>
</dbReference>
<dbReference type="PANTHER" id="PTHR43731">
    <property type="entry name" value="RHOMBOID PROTEASE"/>
    <property type="match status" value="1"/>
</dbReference>
<dbReference type="GO" id="GO:0016020">
    <property type="term" value="C:membrane"/>
    <property type="evidence" value="ECO:0007669"/>
    <property type="project" value="UniProtKB-SubCell"/>
</dbReference>
<evidence type="ECO:0000256" key="5">
    <source>
        <dbReference type="SAM" id="Phobius"/>
    </source>
</evidence>
<dbReference type="RefSeq" id="WP_133040045.1">
    <property type="nucleotide sequence ID" value="NZ_SLWF01000029.1"/>
</dbReference>
<sequence length="193" mass="21760">MNWRVSPWLTVLTISMLCTVLQWADAADIMEYQRQFIAQGQWWRLLTGNLIHTNLWHLLMNLAGFWVVVFIHRVHYGNRHLAWLLLTLCITEGLGLWFAFPTLSAYVGLSGVLHGLFAYGALSDIKIGWRSGYLLLVGVMAKVTWEQTMGANAEVTQLIGARVAIEAHLVGLLSGIGIFLLVTLYQRQKLPTP</sequence>
<comment type="caution">
    <text evidence="7">The sequence shown here is derived from an EMBL/GenBank/DDBJ whole genome shotgun (WGS) entry which is preliminary data.</text>
</comment>
<comment type="subcellular location">
    <subcellularLocation>
        <location evidence="1">Membrane</location>
        <topology evidence="1">Multi-pass membrane protein</topology>
    </subcellularLocation>
</comment>
<dbReference type="InterPro" id="IPR022764">
    <property type="entry name" value="Peptidase_S54_rhomboid_dom"/>
</dbReference>
<organism evidence="7 8">
    <name type="scientific">Shewanella fodinae</name>
    <dbReference type="NCBI Taxonomy" id="552357"/>
    <lineage>
        <taxon>Bacteria</taxon>
        <taxon>Pseudomonadati</taxon>
        <taxon>Pseudomonadota</taxon>
        <taxon>Gammaproteobacteria</taxon>
        <taxon>Alteromonadales</taxon>
        <taxon>Shewanellaceae</taxon>
        <taxon>Shewanella</taxon>
    </lineage>
</organism>
<dbReference type="OrthoDB" id="196054at2"/>
<name>A0A4R2F9V5_9GAMM</name>
<dbReference type="NCBIfam" id="TIGR03902">
    <property type="entry name" value="rhom_GG_sort"/>
    <property type="match status" value="1"/>
</dbReference>
<keyword evidence="4 5" id="KW-0472">Membrane</keyword>
<evidence type="ECO:0000256" key="3">
    <source>
        <dbReference type="ARBA" id="ARBA00022989"/>
    </source>
</evidence>
<keyword evidence="7" id="KW-0645">Protease</keyword>
<keyword evidence="7" id="KW-0378">Hydrolase</keyword>
<evidence type="ECO:0000256" key="2">
    <source>
        <dbReference type="ARBA" id="ARBA00022692"/>
    </source>
</evidence>
<dbReference type="InterPro" id="IPR050925">
    <property type="entry name" value="Rhomboid_protease_S54"/>
</dbReference>
<evidence type="ECO:0000313" key="7">
    <source>
        <dbReference type="EMBL" id="TCN80846.1"/>
    </source>
</evidence>
<feature type="transmembrane region" description="Helical" evidence="5">
    <location>
        <begin position="81"/>
        <end position="99"/>
    </location>
</feature>
<keyword evidence="8" id="KW-1185">Reference proteome</keyword>
<dbReference type="SUPFAM" id="SSF144091">
    <property type="entry name" value="Rhomboid-like"/>
    <property type="match status" value="1"/>
</dbReference>
<dbReference type="PANTHER" id="PTHR43731:SF16">
    <property type="entry name" value="RHOMBOSORTASE"/>
    <property type="match status" value="1"/>
</dbReference>
<dbReference type="Proteomes" id="UP000294832">
    <property type="component" value="Unassembled WGS sequence"/>
</dbReference>
<accession>A0A4R2F9V5</accession>
<feature type="transmembrane region" description="Helical" evidence="5">
    <location>
        <begin position="50"/>
        <end position="69"/>
    </location>
</feature>
<evidence type="ECO:0000256" key="1">
    <source>
        <dbReference type="ARBA" id="ARBA00004141"/>
    </source>
</evidence>
<dbReference type="GO" id="GO:0004252">
    <property type="term" value="F:serine-type endopeptidase activity"/>
    <property type="evidence" value="ECO:0007669"/>
    <property type="project" value="InterPro"/>
</dbReference>
<reference evidence="7 8" key="1">
    <citation type="submission" date="2019-03" db="EMBL/GenBank/DDBJ databases">
        <title>Freshwater and sediment microbial communities from various areas in North America, analyzing microbe dynamics in response to fracking.</title>
        <authorList>
            <person name="Lamendella R."/>
        </authorList>
    </citation>
    <scope>NUCLEOTIDE SEQUENCE [LARGE SCALE GENOMIC DNA]</scope>
    <source>
        <strain evidence="7 8">74A</strain>
    </source>
</reference>
<dbReference type="InterPro" id="IPR035952">
    <property type="entry name" value="Rhomboid-like_sf"/>
</dbReference>
<proteinExistence type="predicted"/>
<keyword evidence="3 5" id="KW-1133">Transmembrane helix</keyword>
<dbReference type="InterPro" id="IPR023826">
    <property type="entry name" value="Rhom-like_SP_proteobac"/>
</dbReference>
<evidence type="ECO:0000313" key="8">
    <source>
        <dbReference type="Proteomes" id="UP000294832"/>
    </source>
</evidence>
<keyword evidence="2 5" id="KW-0812">Transmembrane</keyword>
<evidence type="ECO:0000256" key="4">
    <source>
        <dbReference type="ARBA" id="ARBA00023136"/>
    </source>
</evidence>
<dbReference type="EMBL" id="SLWF01000029">
    <property type="protein sequence ID" value="TCN80846.1"/>
    <property type="molecule type" value="Genomic_DNA"/>
</dbReference>